<accession>A0A927CTT1</accession>
<name>A0A927CTT1_9BACI</name>
<gene>
    <name evidence="1" type="ORF">IEO70_01665</name>
</gene>
<organism evidence="1 2">
    <name type="scientific">Peribacillus faecalis</name>
    <dbReference type="NCBI Taxonomy" id="2772559"/>
    <lineage>
        <taxon>Bacteria</taxon>
        <taxon>Bacillati</taxon>
        <taxon>Bacillota</taxon>
        <taxon>Bacilli</taxon>
        <taxon>Bacillales</taxon>
        <taxon>Bacillaceae</taxon>
        <taxon>Peribacillus</taxon>
    </lineage>
</organism>
<dbReference type="AlphaFoldDB" id="A0A927CTT1"/>
<evidence type="ECO:0000313" key="2">
    <source>
        <dbReference type="Proteomes" id="UP000602076"/>
    </source>
</evidence>
<dbReference type="Proteomes" id="UP000602076">
    <property type="component" value="Unassembled WGS sequence"/>
</dbReference>
<evidence type="ECO:0000313" key="1">
    <source>
        <dbReference type="EMBL" id="MBD3107074.1"/>
    </source>
</evidence>
<proteinExistence type="predicted"/>
<protein>
    <submittedName>
        <fullName evidence="1">Uncharacterized protein</fullName>
    </submittedName>
</protein>
<dbReference type="EMBL" id="JACXSI010000002">
    <property type="protein sequence ID" value="MBD3107074.1"/>
    <property type="molecule type" value="Genomic_DNA"/>
</dbReference>
<dbReference type="RefSeq" id="WP_190996618.1">
    <property type="nucleotide sequence ID" value="NZ_JACXSI010000002.1"/>
</dbReference>
<keyword evidence="2" id="KW-1185">Reference proteome</keyword>
<sequence length="68" mass="7943">MTSSCQIHHLSVMNLTRYSREIIQDENWLAAAARQGLRQTAQETRFWFLGWDGGEHRLRVSRPVTTPM</sequence>
<reference evidence="1" key="1">
    <citation type="submission" date="2020-09" db="EMBL/GenBank/DDBJ databases">
        <title>Bacillus faecalis sp. nov., a moderately halophilic bacterium isolated from cow faeces.</title>
        <authorList>
            <person name="Jiang L."/>
            <person name="Lee J."/>
        </authorList>
    </citation>
    <scope>NUCLEOTIDE SEQUENCE</scope>
    <source>
        <strain evidence="1">AGMB 02131</strain>
    </source>
</reference>
<comment type="caution">
    <text evidence="1">The sequence shown here is derived from an EMBL/GenBank/DDBJ whole genome shotgun (WGS) entry which is preliminary data.</text>
</comment>